<sequence>MDTTYLHSEHGVGTQPHRIAQPLAGDWSAQLGWFRFYFDDDRWVWSSQVERMHGYKPGTTAPSTLLLLSHVHLDDYQRVAATLYDARRKHHPFSSHHRIIDTRHHTHDVIMVGAPFYGADGTLLGTHGFWLDATPLTQARANNPATRAADKQRAEHRQQRIRAATQC</sequence>
<dbReference type="EMBL" id="LZKJ01000049">
    <property type="protein sequence ID" value="OBI50690.1"/>
    <property type="molecule type" value="Genomic_DNA"/>
</dbReference>
<proteinExistence type="predicted"/>
<dbReference type="OrthoDB" id="3787288at2"/>
<dbReference type="InterPro" id="IPR035965">
    <property type="entry name" value="PAS-like_dom_sf"/>
</dbReference>
<protein>
    <recommendedName>
        <fullName evidence="1">PAS fold-3 domain-containing protein</fullName>
    </recommendedName>
</protein>
<name>A0A1A2ZKA4_9MYCO</name>
<dbReference type="Pfam" id="PF08447">
    <property type="entry name" value="PAS_3"/>
    <property type="match status" value="1"/>
</dbReference>
<dbReference type="Proteomes" id="UP000093592">
    <property type="component" value="Unassembled WGS sequence"/>
</dbReference>
<accession>A0A1A2ZKA4</accession>
<comment type="caution">
    <text evidence="2">The sequence shown here is derived from an EMBL/GenBank/DDBJ whole genome shotgun (WGS) entry which is preliminary data.</text>
</comment>
<evidence type="ECO:0000313" key="2">
    <source>
        <dbReference type="EMBL" id="OBI50690.1"/>
    </source>
</evidence>
<dbReference type="SUPFAM" id="SSF55785">
    <property type="entry name" value="PYP-like sensor domain (PAS domain)"/>
    <property type="match status" value="1"/>
</dbReference>
<evidence type="ECO:0000313" key="3">
    <source>
        <dbReference type="Proteomes" id="UP000093592"/>
    </source>
</evidence>
<dbReference type="Gene3D" id="3.30.450.20">
    <property type="entry name" value="PAS domain"/>
    <property type="match status" value="1"/>
</dbReference>
<organism evidence="2 3">
    <name type="scientific">Mycobacterium kyorinense</name>
    <dbReference type="NCBI Taxonomy" id="487514"/>
    <lineage>
        <taxon>Bacteria</taxon>
        <taxon>Bacillati</taxon>
        <taxon>Actinomycetota</taxon>
        <taxon>Actinomycetes</taxon>
        <taxon>Mycobacteriales</taxon>
        <taxon>Mycobacteriaceae</taxon>
        <taxon>Mycobacterium</taxon>
    </lineage>
</organism>
<reference evidence="3" key="1">
    <citation type="submission" date="2016-06" db="EMBL/GenBank/DDBJ databases">
        <authorList>
            <person name="Sutton G."/>
            <person name="Brinkac L."/>
            <person name="Sanka R."/>
            <person name="Adams M."/>
            <person name="Lau E."/>
            <person name="Sam S."/>
            <person name="Sreng N."/>
            <person name="Him V."/>
            <person name="Kerleguer A."/>
            <person name="Cheng S."/>
        </authorList>
    </citation>
    <scope>NUCLEOTIDE SEQUENCE [LARGE SCALE GENOMIC DNA]</scope>
    <source>
        <strain evidence="3">E861</strain>
    </source>
</reference>
<dbReference type="AlphaFoldDB" id="A0A1A2ZKA4"/>
<gene>
    <name evidence="2" type="ORF">A5707_14865</name>
</gene>
<evidence type="ECO:0000259" key="1">
    <source>
        <dbReference type="Pfam" id="PF08447"/>
    </source>
</evidence>
<dbReference type="InterPro" id="IPR013655">
    <property type="entry name" value="PAS_fold_3"/>
</dbReference>
<feature type="domain" description="PAS fold-3" evidence="1">
    <location>
        <begin position="43"/>
        <end position="128"/>
    </location>
</feature>
<dbReference type="RefSeq" id="WP_065013321.1">
    <property type="nucleotide sequence ID" value="NZ_LZKJ01000049.1"/>
</dbReference>